<dbReference type="Proteomes" id="UP001164929">
    <property type="component" value="Chromosome 1"/>
</dbReference>
<evidence type="ECO:0000313" key="2">
    <source>
        <dbReference type="Proteomes" id="UP001164929"/>
    </source>
</evidence>
<proteinExistence type="predicted"/>
<protein>
    <submittedName>
        <fullName evidence="1">Uncharacterized protein</fullName>
    </submittedName>
</protein>
<comment type="caution">
    <text evidence="1">The sequence shown here is derived from an EMBL/GenBank/DDBJ whole genome shotgun (WGS) entry which is preliminary data.</text>
</comment>
<sequence>MTNTQPSTERLRLESLNALNGGFRNSASTSSSRLEDINGISERLFLQNLTICPVDISELLASGRFLGEDQT</sequence>
<gene>
    <name evidence="1" type="ORF">NC653_000500</name>
</gene>
<organism evidence="1 2">
    <name type="scientific">Populus alba x Populus x berolinensis</name>
    <dbReference type="NCBI Taxonomy" id="444605"/>
    <lineage>
        <taxon>Eukaryota</taxon>
        <taxon>Viridiplantae</taxon>
        <taxon>Streptophyta</taxon>
        <taxon>Embryophyta</taxon>
        <taxon>Tracheophyta</taxon>
        <taxon>Spermatophyta</taxon>
        <taxon>Magnoliopsida</taxon>
        <taxon>eudicotyledons</taxon>
        <taxon>Gunneridae</taxon>
        <taxon>Pentapetalae</taxon>
        <taxon>rosids</taxon>
        <taxon>fabids</taxon>
        <taxon>Malpighiales</taxon>
        <taxon>Salicaceae</taxon>
        <taxon>Saliceae</taxon>
        <taxon>Populus</taxon>
    </lineage>
</organism>
<accession>A0AAD6WEW9</accession>
<reference evidence="1 2" key="1">
    <citation type="journal article" date="2023" name="Mol. Ecol. Resour.">
        <title>Chromosome-level genome assembly of a triploid poplar Populus alba 'Berolinensis'.</title>
        <authorList>
            <person name="Chen S."/>
            <person name="Yu Y."/>
            <person name="Wang X."/>
            <person name="Wang S."/>
            <person name="Zhang T."/>
            <person name="Zhou Y."/>
            <person name="He R."/>
            <person name="Meng N."/>
            <person name="Wang Y."/>
            <person name="Liu W."/>
            <person name="Liu Z."/>
            <person name="Liu J."/>
            <person name="Guo Q."/>
            <person name="Huang H."/>
            <person name="Sederoff R.R."/>
            <person name="Wang G."/>
            <person name="Qu G."/>
            <person name="Chen S."/>
        </authorList>
    </citation>
    <scope>NUCLEOTIDE SEQUENCE [LARGE SCALE GENOMIC DNA]</scope>
    <source>
        <strain evidence="1">SC-2020</strain>
    </source>
</reference>
<name>A0AAD6WEW9_9ROSI</name>
<keyword evidence="2" id="KW-1185">Reference proteome</keyword>
<dbReference type="AlphaFoldDB" id="A0AAD6WEW9"/>
<dbReference type="EMBL" id="JAQIZT010000001">
    <property type="protein sequence ID" value="KAJ7009802.1"/>
    <property type="molecule type" value="Genomic_DNA"/>
</dbReference>
<evidence type="ECO:0000313" key="1">
    <source>
        <dbReference type="EMBL" id="KAJ7009802.1"/>
    </source>
</evidence>